<name>A0A848F7R2_9BURK</name>
<feature type="domain" description="NodB homology" evidence="2">
    <location>
        <begin position="26"/>
        <end position="242"/>
    </location>
</feature>
<feature type="chain" id="PRO_5032998973" evidence="1">
    <location>
        <begin position="22"/>
        <end position="257"/>
    </location>
</feature>
<dbReference type="EMBL" id="JABBFW010000002">
    <property type="protein sequence ID" value="NML14383.1"/>
    <property type="molecule type" value="Genomic_DNA"/>
</dbReference>
<dbReference type="Gene3D" id="3.20.20.370">
    <property type="entry name" value="Glycoside hydrolase/deacetylase"/>
    <property type="match status" value="1"/>
</dbReference>
<organism evidence="3 4">
    <name type="scientific">Azohydromonas caseinilytica</name>
    <dbReference type="NCBI Taxonomy" id="2728836"/>
    <lineage>
        <taxon>Bacteria</taxon>
        <taxon>Pseudomonadati</taxon>
        <taxon>Pseudomonadota</taxon>
        <taxon>Betaproteobacteria</taxon>
        <taxon>Burkholderiales</taxon>
        <taxon>Sphaerotilaceae</taxon>
        <taxon>Azohydromonas</taxon>
    </lineage>
</organism>
<dbReference type="SUPFAM" id="SSF88713">
    <property type="entry name" value="Glycoside hydrolase/deacetylase"/>
    <property type="match status" value="1"/>
</dbReference>
<dbReference type="CDD" id="cd10917">
    <property type="entry name" value="CE4_NodB_like_6s_7s"/>
    <property type="match status" value="1"/>
</dbReference>
<dbReference type="PROSITE" id="PS51677">
    <property type="entry name" value="NODB"/>
    <property type="match status" value="1"/>
</dbReference>
<dbReference type="PANTHER" id="PTHR10587">
    <property type="entry name" value="GLYCOSYL TRANSFERASE-RELATED"/>
    <property type="match status" value="1"/>
</dbReference>
<dbReference type="AlphaFoldDB" id="A0A848F7R2"/>
<dbReference type="RefSeq" id="WP_169159267.1">
    <property type="nucleotide sequence ID" value="NZ_JABBFW010000002.1"/>
</dbReference>
<comment type="caution">
    <text evidence="3">The sequence shown here is derived from an EMBL/GenBank/DDBJ whole genome shotgun (WGS) entry which is preliminary data.</text>
</comment>
<gene>
    <name evidence="3" type="ORF">HHL10_05250</name>
</gene>
<keyword evidence="1" id="KW-0732">Signal</keyword>
<dbReference type="Proteomes" id="UP000574067">
    <property type="component" value="Unassembled WGS sequence"/>
</dbReference>
<dbReference type="GO" id="GO:0016810">
    <property type="term" value="F:hydrolase activity, acting on carbon-nitrogen (but not peptide) bonds"/>
    <property type="evidence" value="ECO:0007669"/>
    <property type="project" value="InterPro"/>
</dbReference>
<keyword evidence="4" id="KW-1185">Reference proteome</keyword>
<dbReference type="PANTHER" id="PTHR10587:SF137">
    <property type="entry name" value="4-DEOXY-4-FORMAMIDO-L-ARABINOSE-PHOSPHOUNDECAPRENOL DEFORMYLASE ARND-RELATED"/>
    <property type="match status" value="1"/>
</dbReference>
<feature type="signal peptide" evidence="1">
    <location>
        <begin position="1"/>
        <end position="21"/>
    </location>
</feature>
<sequence length="257" mass="28117">MRRAASVLTLGLGLAAGWAAAQPCDKPVYLTFDTGHMGVAPLVAQVLQRQGVKATFFLADERTLDGGGSLDEHWAPWWRARAAEGHAFGSHTWDHVVWRGDERGAFRMQPTAGEQAGQRLTMDEAAYCAELKKPAQRFEAMTGRKMLPLFRAPGGKTSPALLAAAQRCGFTHVGWAPAGFLGDELPSERYPNDRLLAQALRDIRPGDILLAHLGIWSRKDPWAPAVLEPLIEGLKQRGFCFATLREHPKYAALAAGR</sequence>
<proteinExistence type="predicted"/>
<evidence type="ECO:0000256" key="1">
    <source>
        <dbReference type="SAM" id="SignalP"/>
    </source>
</evidence>
<evidence type="ECO:0000259" key="2">
    <source>
        <dbReference type="PROSITE" id="PS51677"/>
    </source>
</evidence>
<dbReference type="InterPro" id="IPR011330">
    <property type="entry name" value="Glyco_hydro/deAcase_b/a-brl"/>
</dbReference>
<evidence type="ECO:0000313" key="3">
    <source>
        <dbReference type="EMBL" id="NML14383.1"/>
    </source>
</evidence>
<evidence type="ECO:0000313" key="4">
    <source>
        <dbReference type="Proteomes" id="UP000574067"/>
    </source>
</evidence>
<dbReference type="InterPro" id="IPR002509">
    <property type="entry name" value="NODB_dom"/>
</dbReference>
<dbReference type="GO" id="GO:0005975">
    <property type="term" value="P:carbohydrate metabolic process"/>
    <property type="evidence" value="ECO:0007669"/>
    <property type="project" value="InterPro"/>
</dbReference>
<dbReference type="InterPro" id="IPR050248">
    <property type="entry name" value="Polysacc_deacetylase_ArnD"/>
</dbReference>
<dbReference type="Pfam" id="PF01522">
    <property type="entry name" value="Polysacc_deac_1"/>
    <property type="match status" value="1"/>
</dbReference>
<accession>A0A848F7R2</accession>
<protein>
    <submittedName>
        <fullName evidence="3">Polysaccharide deacetylase family protein</fullName>
    </submittedName>
</protein>
<reference evidence="3 4" key="1">
    <citation type="submission" date="2020-04" db="EMBL/GenBank/DDBJ databases">
        <title>Azohydromonas sp. isolated from soil.</title>
        <authorList>
            <person name="Dahal R.H."/>
        </authorList>
    </citation>
    <scope>NUCLEOTIDE SEQUENCE [LARGE SCALE GENOMIC DNA]</scope>
    <source>
        <strain evidence="3 4">G-1-1-14</strain>
    </source>
</reference>